<accession>A0A8K0AHX3</accession>
<feature type="region of interest" description="Disordered" evidence="10">
    <location>
        <begin position="122"/>
        <end position="153"/>
    </location>
</feature>
<dbReference type="OrthoDB" id="756301at2759"/>
<evidence type="ECO:0000256" key="9">
    <source>
        <dbReference type="RuleBase" id="RU000488"/>
    </source>
</evidence>
<keyword evidence="6" id="KW-1133">Transmembrane helix</keyword>
<name>A0A8K0AHX3_ANDGO</name>
<dbReference type="PANTHER" id="PTHR45618">
    <property type="entry name" value="MITOCHONDRIAL DICARBOXYLATE CARRIER-RELATED"/>
    <property type="match status" value="1"/>
</dbReference>
<dbReference type="SUPFAM" id="SSF103506">
    <property type="entry name" value="Mitochondrial carrier"/>
    <property type="match status" value="1"/>
</dbReference>
<dbReference type="GO" id="GO:0016020">
    <property type="term" value="C:membrane"/>
    <property type="evidence" value="ECO:0007669"/>
    <property type="project" value="UniProtKB-SubCell"/>
</dbReference>
<evidence type="ECO:0000313" key="12">
    <source>
        <dbReference type="Proteomes" id="UP000799049"/>
    </source>
</evidence>
<dbReference type="Proteomes" id="UP000799049">
    <property type="component" value="Unassembled WGS sequence"/>
</dbReference>
<keyword evidence="12" id="KW-1185">Reference proteome</keyword>
<evidence type="ECO:0000256" key="4">
    <source>
        <dbReference type="ARBA" id="ARBA00022692"/>
    </source>
</evidence>
<keyword evidence="7 8" id="KW-0472">Membrane</keyword>
<organism evidence="11 12">
    <name type="scientific">Andalucia godoyi</name>
    <name type="common">Flagellate</name>
    <dbReference type="NCBI Taxonomy" id="505711"/>
    <lineage>
        <taxon>Eukaryota</taxon>
        <taxon>Discoba</taxon>
        <taxon>Jakobida</taxon>
        <taxon>Andalucina</taxon>
        <taxon>Andaluciidae</taxon>
        <taxon>Andalucia</taxon>
    </lineage>
</organism>
<sequence length="346" mass="36870">MSSNSTAGTNESVVLKFAAGGLSCALCSALLNPADLVKVRMVTTNELATTATLQHGHRPTLSFSSAIREIVRSEGVLTLWTRGLAASCLREIIYSSIRMGAYDPIKHMLANIPFFATSRASSSSSSSSSSPKSNTTTTPSLLNSNSSTTNNANSNHATLGGKIAAGLLSGAIGSAVANPTDIVKIRMQAERPNAPLPYSGSTFGGFLYVYRHEGGFRGLYRGLGPTVVRAAILTSAQLASYDHIKHAILDHGWMQEGFQLHLSCAVLAALITTTATNPADVVKTRYMNRTVAYSSALDCLLKTVRFDGSRALFRGWLPNFARLGPHSMISLPLLEVFRRLFGLSAV</sequence>
<protein>
    <submittedName>
        <fullName evidence="11">Solute carrier family 25 (Mitochondrial dicarboxylate transporter) member 10</fullName>
    </submittedName>
</protein>
<dbReference type="InterPro" id="IPR023395">
    <property type="entry name" value="MCP_dom_sf"/>
</dbReference>
<feature type="repeat" description="Solcar" evidence="8">
    <location>
        <begin position="256"/>
        <end position="340"/>
    </location>
</feature>
<reference evidence="11" key="1">
    <citation type="submission" date="2019-09" db="EMBL/GenBank/DDBJ databases">
        <title>The Mitochondrial Proteome of the Jakobid, Andalucia godoyi, a Protist With the Most Gene-Rich and Bacteria-Like Mitochondrial Genome.</title>
        <authorList>
            <person name="Gray M.W."/>
            <person name="Burger G."/>
            <person name="Derelle R."/>
            <person name="Klimes V."/>
            <person name="Leger M."/>
            <person name="Sarrasin M."/>
            <person name="Vlcek C."/>
            <person name="Roger A.J."/>
            <person name="Elias M."/>
            <person name="Lang B.F."/>
        </authorList>
    </citation>
    <scope>NUCLEOTIDE SEQUENCE</scope>
    <source>
        <strain evidence="11">And28</strain>
    </source>
</reference>
<comment type="similarity">
    <text evidence="2 9">Belongs to the mitochondrial carrier (TC 2.A.29) family.</text>
</comment>
<keyword evidence="3 9" id="KW-0813">Transport</keyword>
<dbReference type="Gene3D" id="1.50.40.10">
    <property type="entry name" value="Mitochondrial carrier domain"/>
    <property type="match status" value="1"/>
</dbReference>
<evidence type="ECO:0000256" key="2">
    <source>
        <dbReference type="ARBA" id="ARBA00006375"/>
    </source>
</evidence>
<proteinExistence type="inferred from homology"/>
<comment type="subcellular location">
    <subcellularLocation>
        <location evidence="1">Membrane</location>
        <topology evidence="1">Multi-pass membrane protein</topology>
    </subcellularLocation>
</comment>
<keyword evidence="4 8" id="KW-0812">Transmembrane</keyword>
<evidence type="ECO:0000256" key="3">
    <source>
        <dbReference type="ARBA" id="ARBA00022448"/>
    </source>
</evidence>
<dbReference type="AlphaFoldDB" id="A0A8K0AHX3"/>
<evidence type="ECO:0000256" key="5">
    <source>
        <dbReference type="ARBA" id="ARBA00022737"/>
    </source>
</evidence>
<evidence type="ECO:0000256" key="7">
    <source>
        <dbReference type="ARBA" id="ARBA00023136"/>
    </source>
</evidence>
<dbReference type="EMBL" id="VRVR01000023">
    <property type="protein sequence ID" value="KAF0852651.1"/>
    <property type="molecule type" value="Genomic_DNA"/>
</dbReference>
<evidence type="ECO:0000256" key="6">
    <source>
        <dbReference type="ARBA" id="ARBA00022989"/>
    </source>
</evidence>
<feature type="repeat" description="Solcar" evidence="8">
    <location>
        <begin position="11"/>
        <end position="108"/>
    </location>
</feature>
<evidence type="ECO:0000256" key="1">
    <source>
        <dbReference type="ARBA" id="ARBA00004141"/>
    </source>
</evidence>
<dbReference type="Pfam" id="PF00153">
    <property type="entry name" value="Mito_carr"/>
    <property type="match status" value="3"/>
</dbReference>
<keyword evidence="5" id="KW-0677">Repeat</keyword>
<dbReference type="InterPro" id="IPR018108">
    <property type="entry name" value="MCP_transmembrane"/>
</dbReference>
<evidence type="ECO:0000256" key="10">
    <source>
        <dbReference type="SAM" id="MobiDB-lite"/>
    </source>
</evidence>
<comment type="caution">
    <text evidence="11">The sequence shown here is derived from an EMBL/GenBank/DDBJ whole genome shotgun (WGS) entry which is preliminary data.</text>
</comment>
<dbReference type="InterPro" id="IPR050391">
    <property type="entry name" value="Mito_Metabolite_Transporter"/>
</dbReference>
<evidence type="ECO:0000313" key="11">
    <source>
        <dbReference type="EMBL" id="KAF0852651.1"/>
    </source>
</evidence>
<gene>
    <name evidence="11" type="ORF">ANDGO_05460</name>
</gene>
<evidence type="ECO:0000256" key="8">
    <source>
        <dbReference type="PROSITE-ProRule" id="PRU00282"/>
    </source>
</evidence>
<feature type="repeat" description="Solcar" evidence="8">
    <location>
        <begin position="157"/>
        <end position="247"/>
    </location>
</feature>
<dbReference type="PROSITE" id="PS50920">
    <property type="entry name" value="SOLCAR"/>
    <property type="match status" value="3"/>
</dbReference>